<dbReference type="OrthoDB" id="2435144at2759"/>
<feature type="region of interest" description="Disordered" evidence="1">
    <location>
        <begin position="131"/>
        <end position="154"/>
    </location>
</feature>
<organism evidence="2 3">
    <name type="scientific">Funneliformis caledonium</name>
    <dbReference type="NCBI Taxonomy" id="1117310"/>
    <lineage>
        <taxon>Eukaryota</taxon>
        <taxon>Fungi</taxon>
        <taxon>Fungi incertae sedis</taxon>
        <taxon>Mucoromycota</taxon>
        <taxon>Glomeromycotina</taxon>
        <taxon>Glomeromycetes</taxon>
        <taxon>Glomerales</taxon>
        <taxon>Glomeraceae</taxon>
        <taxon>Funneliformis</taxon>
    </lineage>
</organism>
<evidence type="ECO:0000313" key="2">
    <source>
        <dbReference type="EMBL" id="CAG8724146.1"/>
    </source>
</evidence>
<reference evidence="2" key="1">
    <citation type="submission" date="2021-06" db="EMBL/GenBank/DDBJ databases">
        <authorList>
            <person name="Kallberg Y."/>
            <person name="Tangrot J."/>
            <person name="Rosling A."/>
        </authorList>
    </citation>
    <scope>NUCLEOTIDE SEQUENCE</scope>
    <source>
        <strain evidence="2">UK204</strain>
    </source>
</reference>
<accession>A0A9N9I7Q1</accession>
<proteinExistence type="predicted"/>
<dbReference type="AlphaFoldDB" id="A0A9N9I7Q1"/>
<name>A0A9N9I7Q1_9GLOM</name>
<feature type="region of interest" description="Disordered" evidence="1">
    <location>
        <begin position="60"/>
        <end position="82"/>
    </location>
</feature>
<evidence type="ECO:0000313" key="3">
    <source>
        <dbReference type="Proteomes" id="UP000789570"/>
    </source>
</evidence>
<keyword evidence="3" id="KW-1185">Reference proteome</keyword>
<gene>
    <name evidence="2" type="ORF">FCALED_LOCUS14558</name>
</gene>
<comment type="caution">
    <text evidence="2">The sequence shown here is derived from an EMBL/GenBank/DDBJ whole genome shotgun (WGS) entry which is preliminary data.</text>
</comment>
<evidence type="ECO:0000256" key="1">
    <source>
        <dbReference type="SAM" id="MobiDB-lite"/>
    </source>
</evidence>
<feature type="compositionally biased region" description="Polar residues" evidence="1">
    <location>
        <begin position="60"/>
        <end position="73"/>
    </location>
</feature>
<protein>
    <submittedName>
        <fullName evidence="2">10976_t:CDS:1</fullName>
    </submittedName>
</protein>
<dbReference type="EMBL" id="CAJVPQ010010792">
    <property type="protein sequence ID" value="CAG8724146.1"/>
    <property type="molecule type" value="Genomic_DNA"/>
</dbReference>
<dbReference type="Proteomes" id="UP000789570">
    <property type="component" value="Unassembled WGS sequence"/>
</dbReference>
<sequence>MLKPKKHHINKDRSKAIHTDTKTRNLVECKCTLHCHGSRWIDLRTFDRHQQEIERFRYITSGQLEQNHSSYEDTPSDDEPTPTVLTDQNLIDVLNKQKCYVTKYNILDHDDPEIISDLSDDREDYEILINDEESSIEEDDHALSEDSEDNIPFE</sequence>